<dbReference type="InterPro" id="IPR011060">
    <property type="entry name" value="RibuloseP-bd_barrel"/>
</dbReference>
<dbReference type="InterPro" id="IPR013798">
    <property type="entry name" value="Indole-3-glycerol_P_synth_dom"/>
</dbReference>
<evidence type="ECO:0000256" key="12">
    <source>
        <dbReference type="ARBA" id="ARBA00023239"/>
    </source>
</evidence>
<keyword evidence="7 15" id="KW-0028">Amino-acid biosynthesis</keyword>
<dbReference type="HAMAP" id="MF_00135">
    <property type="entry name" value="PRAI"/>
    <property type="match status" value="1"/>
</dbReference>
<dbReference type="HAMAP" id="MF_00134_B">
    <property type="entry name" value="IGPS_B"/>
    <property type="match status" value="1"/>
</dbReference>
<dbReference type="EMBL" id="FWXY01000008">
    <property type="protein sequence ID" value="SMC71393.1"/>
    <property type="molecule type" value="Genomic_DNA"/>
</dbReference>
<accession>A0A1W2BEE0</accession>
<comment type="catalytic activity">
    <reaction evidence="1 16">
        <text>N-(5-phospho-beta-D-ribosyl)anthranilate = 1-(2-carboxyphenylamino)-1-deoxy-D-ribulose 5-phosphate</text>
        <dbReference type="Rhea" id="RHEA:21540"/>
        <dbReference type="ChEBI" id="CHEBI:18277"/>
        <dbReference type="ChEBI" id="CHEBI:58613"/>
        <dbReference type="EC" id="5.3.1.24"/>
    </reaction>
</comment>
<keyword evidence="13" id="KW-0511">Multifunctional enzyme</keyword>
<dbReference type="Proteomes" id="UP000192418">
    <property type="component" value="Unassembled WGS sequence"/>
</dbReference>
<keyword evidence="12 15" id="KW-0456">Lyase</keyword>
<evidence type="ECO:0000256" key="14">
    <source>
        <dbReference type="ARBA" id="ARBA00025592"/>
    </source>
</evidence>
<comment type="catalytic activity">
    <reaction evidence="2 15">
        <text>1-(2-carboxyphenylamino)-1-deoxy-D-ribulose 5-phosphate + H(+) = (1S,2R)-1-C-(indol-3-yl)glycerol 3-phosphate + CO2 + H2O</text>
        <dbReference type="Rhea" id="RHEA:23476"/>
        <dbReference type="ChEBI" id="CHEBI:15377"/>
        <dbReference type="ChEBI" id="CHEBI:15378"/>
        <dbReference type="ChEBI" id="CHEBI:16526"/>
        <dbReference type="ChEBI" id="CHEBI:58613"/>
        <dbReference type="ChEBI" id="CHEBI:58866"/>
        <dbReference type="EC" id="4.1.1.48"/>
    </reaction>
</comment>
<evidence type="ECO:0000313" key="20">
    <source>
        <dbReference type="Proteomes" id="UP000192418"/>
    </source>
</evidence>
<dbReference type="EC" id="4.1.1.48" evidence="15"/>
<comment type="function">
    <text evidence="14">Bifunctional enzyme that catalyzes two sequential steps of tryptophan biosynthetic pathway. The first reaction is catalyzed by the isomerase, coded by the TrpF domain; the second reaction is catalyzed by the synthase, coded by the TrpC domain.</text>
</comment>
<evidence type="ECO:0000256" key="7">
    <source>
        <dbReference type="ARBA" id="ARBA00022605"/>
    </source>
</evidence>
<evidence type="ECO:0000256" key="3">
    <source>
        <dbReference type="ARBA" id="ARBA00004664"/>
    </source>
</evidence>
<evidence type="ECO:0000259" key="17">
    <source>
        <dbReference type="Pfam" id="PF00218"/>
    </source>
</evidence>
<dbReference type="InterPro" id="IPR001240">
    <property type="entry name" value="PRAI_dom"/>
</dbReference>
<keyword evidence="9 15" id="KW-0822">Tryptophan biosynthesis</keyword>
<evidence type="ECO:0000256" key="6">
    <source>
        <dbReference type="ARBA" id="ARBA00009847"/>
    </source>
</evidence>
<keyword evidence="8 15" id="KW-0210">Decarboxylase</keyword>
<dbReference type="PROSITE" id="PS00614">
    <property type="entry name" value="IGPS"/>
    <property type="match status" value="1"/>
</dbReference>
<evidence type="ECO:0000256" key="4">
    <source>
        <dbReference type="ARBA" id="ARBA00004696"/>
    </source>
</evidence>
<comment type="similarity">
    <text evidence="6">In the C-terminal section; belongs to the TrpF family.</text>
</comment>
<evidence type="ECO:0000256" key="5">
    <source>
        <dbReference type="ARBA" id="ARBA00007902"/>
    </source>
</evidence>
<gene>
    <name evidence="15" type="primary">trpC</name>
    <name evidence="16" type="synonym">trpF</name>
    <name evidence="19" type="ORF">SAMN02746065_10837</name>
</gene>
<dbReference type="SUPFAM" id="SSF51366">
    <property type="entry name" value="Ribulose-phoshate binding barrel"/>
    <property type="match status" value="2"/>
</dbReference>
<dbReference type="AlphaFoldDB" id="A0A1W2BEE0"/>
<evidence type="ECO:0000256" key="13">
    <source>
        <dbReference type="ARBA" id="ARBA00023268"/>
    </source>
</evidence>
<dbReference type="NCBIfam" id="NF001377">
    <property type="entry name" value="PRK00278.2-4"/>
    <property type="match status" value="1"/>
</dbReference>
<name>A0A1W2BEE0_9BACT</name>
<evidence type="ECO:0000256" key="1">
    <source>
        <dbReference type="ARBA" id="ARBA00001164"/>
    </source>
</evidence>
<protein>
    <recommendedName>
        <fullName evidence="15 16">Multifunctional fusion protein</fullName>
    </recommendedName>
    <domain>
        <recommendedName>
            <fullName evidence="15">Indole-3-glycerol phosphate synthase</fullName>
            <shortName evidence="15">IGPS</shortName>
            <ecNumber evidence="15">4.1.1.48</ecNumber>
        </recommendedName>
    </domain>
    <domain>
        <recommendedName>
            <fullName evidence="16">N-(5'-phosphoribosyl)anthranilate isomerase</fullName>
            <shortName evidence="16">PRAI</shortName>
            <ecNumber evidence="16">5.3.1.24</ecNumber>
        </recommendedName>
    </domain>
</protein>
<proteinExistence type="inferred from homology"/>
<dbReference type="PANTHER" id="PTHR22854">
    <property type="entry name" value="TRYPTOPHAN BIOSYNTHESIS PROTEIN"/>
    <property type="match status" value="1"/>
</dbReference>
<comment type="pathway">
    <text evidence="4 15">Amino-acid biosynthesis; L-tryptophan biosynthesis; L-tryptophan from chorismate: step 4/5.</text>
</comment>
<evidence type="ECO:0000256" key="11">
    <source>
        <dbReference type="ARBA" id="ARBA00023235"/>
    </source>
</evidence>
<dbReference type="CDD" id="cd00331">
    <property type="entry name" value="IGPS"/>
    <property type="match status" value="1"/>
</dbReference>
<dbReference type="FunFam" id="3.20.20.70:FF:000024">
    <property type="entry name" value="Indole-3-glycerol phosphate synthase"/>
    <property type="match status" value="1"/>
</dbReference>
<dbReference type="GO" id="GO:0004640">
    <property type="term" value="F:phosphoribosylanthranilate isomerase activity"/>
    <property type="evidence" value="ECO:0007669"/>
    <property type="project" value="UniProtKB-UniRule"/>
</dbReference>
<dbReference type="PANTHER" id="PTHR22854:SF2">
    <property type="entry name" value="INDOLE-3-GLYCEROL-PHOSPHATE SYNTHASE"/>
    <property type="match status" value="1"/>
</dbReference>
<dbReference type="UniPathway" id="UPA00035">
    <property type="reaction ID" value="UER00042"/>
</dbReference>
<feature type="domain" description="Indole-3-glycerol phosphate synthase" evidence="17">
    <location>
        <begin position="7"/>
        <end position="261"/>
    </location>
</feature>
<evidence type="ECO:0000313" key="19">
    <source>
        <dbReference type="EMBL" id="SMC71393.1"/>
    </source>
</evidence>
<evidence type="ECO:0000256" key="8">
    <source>
        <dbReference type="ARBA" id="ARBA00022793"/>
    </source>
</evidence>
<keyword evidence="10 15" id="KW-0057">Aromatic amino acid biosynthesis</keyword>
<dbReference type="InterPro" id="IPR001468">
    <property type="entry name" value="Indole-3-GlycerolPSynthase_CS"/>
</dbReference>
<dbReference type="GO" id="GO:0004425">
    <property type="term" value="F:indole-3-glycerol-phosphate synthase activity"/>
    <property type="evidence" value="ECO:0007669"/>
    <property type="project" value="UniProtKB-UniRule"/>
</dbReference>
<dbReference type="OrthoDB" id="9804217at2"/>
<comment type="pathway">
    <text evidence="3 16">Amino-acid biosynthesis; L-tryptophan biosynthesis; L-tryptophan from chorismate: step 3/5.</text>
</comment>
<feature type="domain" description="N-(5'phosphoribosyl) anthranilate isomerase (PRAI)" evidence="18">
    <location>
        <begin position="279"/>
        <end position="476"/>
    </location>
</feature>
<dbReference type="Pfam" id="PF00218">
    <property type="entry name" value="IGPS"/>
    <property type="match status" value="1"/>
</dbReference>
<organism evidence="19 20">
    <name type="scientific">Desulfocicer vacuolatum DSM 3385</name>
    <dbReference type="NCBI Taxonomy" id="1121400"/>
    <lineage>
        <taxon>Bacteria</taxon>
        <taxon>Pseudomonadati</taxon>
        <taxon>Thermodesulfobacteriota</taxon>
        <taxon>Desulfobacteria</taxon>
        <taxon>Desulfobacterales</taxon>
        <taxon>Desulfobacteraceae</taxon>
        <taxon>Desulfocicer</taxon>
    </lineage>
</organism>
<keyword evidence="20" id="KW-1185">Reference proteome</keyword>
<dbReference type="Pfam" id="PF00697">
    <property type="entry name" value="PRAI"/>
    <property type="match status" value="1"/>
</dbReference>
<evidence type="ECO:0000256" key="16">
    <source>
        <dbReference type="HAMAP-Rule" id="MF_00135"/>
    </source>
</evidence>
<dbReference type="InterPro" id="IPR045186">
    <property type="entry name" value="Indole-3-glycerol_P_synth"/>
</dbReference>
<reference evidence="19 20" key="1">
    <citation type="submission" date="2017-04" db="EMBL/GenBank/DDBJ databases">
        <authorList>
            <person name="Afonso C.L."/>
            <person name="Miller P.J."/>
            <person name="Scott M.A."/>
            <person name="Spackman E."/>
            <person name="Goraichik I."/>
            <person name="Dimitrov K.M."/>
            <person name="Suarez D.L."/>
            <person name="Swayne D.E."/>
        </authorList>
    </citation>
    <scope>NUCLEOTIDE SEQUENCE [LARGE SCALE GENOMIC DNA]</scope>
    <source>
        <strain evidence="19 20">DSM 3385</strain>
    </source>
</reference>
<dbReference type="STRING" id="1121400.SAMN02746065_10837"/>
<dbReference type="RefSeq" id="WP_084068459.1">
    <property type="nucleotide sequence ID" value="NZ_FWXY01000008.1"/>
</dbReference>
<dbReference type="EC" id="5.3.1.24" evidence="16"/>
<evidence type="ECO:0000256" key="2">
    <source>
        <dbReference type="ARBA" id="ARBA00001633"/>
    </source>
</evidence>
<evidence type="ECO:0000256" key="10">
    <source>
        <dbReference type="ARBA" id="ARBA00023141"/>
    </source>
</evidence>
<dbReference type="GO" id="GO:0000162">
    <property type="term" value="P:L-tryptophan biosynthetic process"/>
    <property type="evidence" value="ECO:0007669"/>
    <property type="project" value="UniProtKB-UniRule"/>
</dbReference>
<comment type="similarity">
    <text evidence="16">Belongs to the TrpF family.</text>
</comment>
<sequence length="485" mass="52018">MAPKGFLKTVIAEKKKDIARAMGHCSLNRQRRDAEARKPGASFLSAMEKSGPGRAGIIAEIKKASPSKGDIRLDLDPARYAKKYTRAGACAISILTEEHFFKGSLHDLTAVRRVTDLPILRKDFTISEYQIYEAGAAGADAVLLIVSILSRQQLQEYVALTREIGMEPLVEIHSEWELENALYANAKIIGINNRNLETLKTDTTVAARVVPFLTKDQIPVSASGVSGPDDIQKGMDAGLFNFLVGESIVRANDTEKFIHDLISTGNTGTSQRLETPRIKVCGLTRPHEAVACADLGAHAVGLVFYPKSPRHVTTAQAAEICRALPGDIITTGVFVDATFEFIMAKVKACNLKAVQLHGNESPETVLQLKSQGLTVFKALFAGKEPHIDKANQYKAASAILVEYGKGPLPGGNAETWDWGTAKQSGNGHKLIIAGGITPENVTGVISATSPWAVDVSSGVESAPGCKDLDRVKGLIQAVKTSPSGR</sequence>
<evidence type="ECO:0000256" key="15">
    <source>
        <dbReference type="HAMAP-Rule" id="MF_00134"/>
    </source>
</evidence>
<dbReference type="CDD" id="cd00405">
    <property type="entry name" value="PRAI"/>
    <property type="match status" value="1"/>
</dbReference>
<dbReference type="InterPro" id="IPR013785">
    <property type="entry name" value="Aldolase_TIM"/>
</dbReference>
<comment type="similarity">
    <text evidence="15">Belongs to the TrpC family.</text>
</comment>
<evidence type="ECO:0000259" key="18">
    <source>
        <dbReference type="Pfam" id="PF00697"/>
    </source>
</evidence>
<dbReference type="Gene3D" id="3.20.20.70">
    <property type="entry name" value="Aldolase class I"/>
    <property type="match status" value="2"/>
</dbReference>
<dbReference type="NCBIfam" id="NF006945">
    <property type="entry name" value="PRK09427.1"/>
    <property type="match status" value="1"/>
</dbReference>
<keyword evidence="11 16" id="KW-0413">Isomerase</keyword>
<comment type="similarity">
    <text evidence="5">In the N-terminal section; belongs to the TrpC family.</text>
</comment>
<evidence type="ECO:0000256" key="9">
    <source>
        <dbReference type="ARBA" id="ARBA00022822"/>
    </source>
</evidence>